<protein>
    <submittedName>
        <fullName evidence="1">Uncharacterized protein</fullName>
    </submittedName>
</protein>
<dbReference type="EMBL" id="CAEY01001307">
    <property type="status" value="NOT_ANNOTATED_CDS"/>
    <property type="molecule type" value="Genomic_DNA"/>
</dbReference>
<dbReference type="Proteomes" id="UP000015104">
    <property type="component" value="Unassembled WGS sequence"/>
</dbReference>
<proteinExistence type="predicted"/>
<dbReference type="SUPFAM" id="SSF101152">
    <property type="entry name" value="Mob1/phocein"/>
    <property type="match status" value="1"/>
</dbReference>
<keyword evidence="2" id="KW-1185">Reference proteome</keyword>
<organism evidence="1 2">
    <name type="scientific">Tetranychus urticae</name>
    <name type="common">Two-spotted spider mite</name>
    <dbReference type="NCBI Taxonomy" id="32264"/>
    <lineage>
        <taxon>Eukaryota</taxon>
        <taxon>Metazoa</taxon>
        <taxon>Ecdysozoa</taxon>
        <taxon>Arthropoda</taxon>
        <taxon>Chelicerata</taxon>
        <taxon>Arachnida</taxon>
        <taxon>Acari</taxon>
        <taxon>Acariformes</taxon>
        <taxon>Trombidiformes</taxon>
        <taxon>Prostigmata</taxon>
        <taxon>Eleutherengona</taxon>
        <taxon>Raphignathae</taxon>
        <taxon>Tetranychoidea</taxon>
        <taxon>Tetranychidae</taxon>
        <taxon>Tetranychus</taxon>
    </lineage>
</organism>
<evidence type="ECO:0000313" key="2">
    <source>
        <dbReference type="Proteomes" id="UP000015104"/>
    </source>
</evidence>
<dbReference type="HOGENOM" id="CLU_3242794_0_0_1"/>
<evidence type="ECO:0000313" key="1">
    <source>
        <dbReference type="EnsemblMetazoa" id="tetur489g00020.1"/>
    </source>
</evidence>
<dbReference type="AlphaFoldDB" id="T1L5J5"/>
<dbReference type="InterPro" id="IPR036703">
    <property type="entry name" value="MOB_kinase_act_sf"/>
</dbReference>
<dbReference type="EnsemblMetazoa" id="tetur489g00020.1">
    <property type="protein sequence ID" value="tetur489g00020.1"/>
    <property type="gene ID" value="tetur489g00020"/>
</dbReference>
<name>T1L5J5_TETUR</name>
<reference evidence="1" key="2">
    <citation type="submission" date="2015-06" db="UniProtKB">
        <authorList>
            <consortium name="EnsemblMetazoa"/>
        </authorList>
    </citation>
    <scope>IDENTIFICATION</scope>
</reference>
<sequence>MNILLENFAQICKKILTRLFRAVHFYCLVVEFHLVSHKEFEPL</sequence>
<accession>T1L5J5</accession>
<reference evidence="2" key="1">
    <citation type="submission" date="2011-08" db="EMBL/GenBank/DDBJ databases">
        <authorList>
            <person name="Rombauts S."/>
        </authorList>
    </citation>
    <scope>NUCLEOTIDE SEQUENCE</scope>
    <source>
        <strain evidence="2">London</strain>
    </source>
</reference>